<protein>
    <recommendedName>
        <fullName evidence="3">Peptidase S1 domain-containing protein</fullName>
    </recommendedName>
</protein>
<dbReference type="PANTHER" id="PTHR24256">
    <property type="entry name" value="TRYPTASE-RELATED"/>
    <property type="match status" value="1"/>
</dbReference>
<dbReference type="SUPFAM" id="SSF50494">
    <property type="entry name" value="Trypsin-like serine proteases"/>
    <property type="match status" value="1"/>
</dbReference>
<dbReference type="InterPro" id="IPR001254">
    <property type="entry name" value="Trypsin_dom"/>
</dbReference>
<feature type="domain" description="Peptidase S1" evidence="3">
    <location>
        <begin position="56"/>
        <end position="314"/>
    </location>
</feature>
<dbReference type="GO" id="GO:0006508">
    <property type="term" value="P:proteolysis"/>
    <property type="evidence" value="ECO:0007669"/>
    <property type="project" value="InterPro"/>
</dbReference>
<sequence length="357" mass="39530">VNTLTYRIKTLSHMDSPVKIILLLILAIKVRSELTILPNVHHPSNFSKKARDDTLIITTPQENNYAVMVLKVMSDGEPDFTEVCSGSLLSPQWALTAAHCLYEHEMSNEIHTAFLVYAGGNSIEELIGRVPMPEGAETASSHAALAHPLYTNGKIVAYDIALINVLPSFNLSSVIGTIQVVTEPWVKKDYVSCQITAFGLANSSKDTPELHYTRKTENLLVSQCKCRKEIKIITGTSDWLCALPKEEYGICWGDFGGGLVCDGKLVGVNSLLLGIENLAICRFGYQDPECGAKNTLSLFTVACHHARWIYSHVKTLNEAHFAKGCWNWESDESASVPSMMVSRVLQTIYFLLVYFVL</sequence>
<organism evidence="4">
    <name type="scientific">Graphocephala atropunctata</name>
    <dbReference type="NCBI Taxonomy" id="36148"/>
    <lineage>
        <taxon>Eukaryota</taxon>
        <taxon>Metazoa</taxon>
        <taxon>Ecdysozoa</taxon>
        <taxon>Arthropoda</taxon>
        <taxon>Hexapoda</taxon>
        <taxon>Insecta</taxon>
        <taxon>Pterygota</taxon>
        <taxon>Neoptera</taxon>
        <taxon>Paraneoptera</taxon>
        <taxon>Hemiptera</taxon>
        <taxon>Auchenorrhyncha</taxon>
        <taxon>Membracoidea</taxon>
        <taxon>Cicadellidae</taxon>
        <taxon>Cicadellinae</taxon>
        <taxon>Cicadellini</taxon>
        <taxon>Graphocephala</taxon>
    </lineage>
</organism>
<comment type="similarity">
    <text evidence="2">Belongs to the peptidase S1 family. CLIP subfamily.</text>
</comment>
<accession>A0A1B6L8R8</accession>
<dbReference type="InterPro" id="IPR001314">
    <property type="entry name" value="Peptidase_S1A"/>
</dbReference>
<proteinExistence type="inferred from homology"/>
<dbReference type="InterPro" id="IPR051487">
    <property type="entry name" value="Ser/Thr_Proteases_Immune/Dev"/>
</dbReference>
<gene>
    <name evidence="4" type="ORF">g.11564</name>
</gene>
<dbReference type="Gene3D" id="2.40.10.10">
    <property type="entry name" value="Trypsin-like serine proteases"/>
    <property type="match status" value="1"/>
</dbReference>
<dbReference type="GO" id="GO:0004252">
    <property type="term" value="F:serine-type endopeptidase activity"/>
    <property type="evidence" value="ECO:0007669"/>
    <property type="project" value="InterPro"/>
</dbReference>
<feature type="non-terminal residue" evidence="4">
    <location>
        <position position="1"/>
    </location>
</feature>
<dbReference type="AlphaFoldDB" id="A0A1B6L8R8"/>
<dbReference type="InterPro" id="IPR009003">
    <property type="entry name" value="Peptidase_S1_PA"/>
</dbReference>
<evidence type="ECO:0000313" key="4">
    <source>
        <dbReference type="EMBL" id="JAT20090.1"/>
    </source>
</evidence>
<evidence type="ECO:0000256" key="2">
    <source>
        <dbReference type="ARBA" id="ARBA00024195"/>
    </source>
</evidence>
<dbReference type="InterPro" id="IPR018114">
    <property type="entry name" value="TRYPSIN_HIS"/>
</dbReference>
<evidence type="ECO:0000259" key="3">
    <source>
        <dbReference type="PROSITE" id="PS50240"/>
    </source>
</evidence>
<dbReference type="Pfam" id="PF00089">
    <property type="entry name" value="Trypsin"/>
    <property type="match status" value="1"/>
</dbReference>
<dbReference type="InterPro" id="IPR043504">
    <property type="entry name" value="Peptidase_S1_PA_chymotrypsin"/>
</dbReference>
<dbReference type="PRINTS" id="PR00722">
    <property type="entry name" value="CHYMOTRYPSIN"/>
</dbReference>
<evidence type="ECO:0000256" key="1">
    <source>
        <dbReference type="ARBA" id="ARBA00023157"/>
    </source>
</evidence>
<name>A0A1B6L8R8_9HEMI</name>
<dbReference type="SMART" id="SM00020">
    <property type="entry name" value="Tryp_SPc"/>
    <property type="match status" value="1"/>
</dbReference>
<dbReference type="PROSITE" id="PS00134">
    <property type="entry name" value="TRYPSIN_HIS"/>
    <property type="match status" value="1"/>
</dbReference>
<dbReference type="PROSITE" id="PS50240">
    <property type="entry name" value="TRYPSIN_DOM"/>
    <property type="match status" value="1"/>
</dbReference>
<keyword evidence="1" id="KW-1015">Disulfide bond</keyword>
<dbReference type="EMBL" id="GEBQ01019887">
    <property type="protein sequence ID" value="JAT20090.1"/>
    <property type="molecule type" value="Transcribed_RNA"/>
</dbReference>
<reference evidence="4" key="1">
    <citation type="submission" date="2015-11" db="EMBL/GenBank/DDBJ databases">
        <title>De novo transcriptome assembly of four potential Pierce s Disease insect vectors from Arizona vineyards.</title>
        <authorList>
            <person name="Tassone E.E."/>
        </authorList>
    </citation>
    <scope>NUCLEOTIDE SEQUENCE</scope>
</reference>